<dbReference type="EMBL" id="JALZWP010000032">
    <property type="protein sequence ID" value="MCL1630254.1"/>
    <property type="molecule type" value="Genomic_DNA"/>
</dbReference>
<dbReference type="InterPro" id="IPR009959">
    <property type="entry name" value="Cyclase_SnoaL-like"/>
</dbReference>
<dbReference type="SUPFAM" id="SSF54427">
    <property type="entry name" value="NTF2-like"/>
    <property type="match status" value="2"/>
</dbReference>
<evidence type="ECO:0000313" key="2">
    <source>
        <dbReference type="EMBL" id="MCL1630254.1"/>
    </source>
</evidence>
<comment type="caution">
    <text evidence="2">The sequence shown here is derived from an EMBL/GenBank/DDBJ whole genome shotgun (WGS) entry which is preliminary data.</text>
</comment>
<dbReference type="PANTHER" id="PTHR38436:SF1">
    <property type="entry name" value="ESTER CYCLASE"/>
    <property type="match status" value="1"/>
</dbReference>
<dbReference type="Proteomes" id="UP001202550">
    <property type="component" value="Unassembled WGS sequence"/>
</dbReference>
<dbReference type="Gene3D" id="3.10.450.50">
    <property type="match status" value="2"/>
</dbReference>
<keyword evidence="3" id="KW-1185">Reference proteome</keyword>
<dbReference type="Pfam" id="PF12680">
    <property type="entry name" value="SnoaL_2"/>
    <property type="match status" value="1"/>
</dbReference>
<sequence>MPSAKQNAINLYMEGIQKGRPREAVAAYTGERYTQHSTGVADGAKGFIAFFEPFIERNPVREFQVVRALQDGRHVFLQVYQNINNGEAEWLTTDFFDSDENGKIIEHWDVIAPVKPANPSGRSQTGGPTEITDLDKTAANKGLVVDFIKTCLIGRDLTRIPEFISSEQYIQHNPDVGDGLDAFLTLFSAEDCPLAYQECFLAVAEGNFVATLNRATWEGQDTCQVDLFHVENGKIVEHWDNAEPVPPKEEWVNSGKF</sequence>
<accession>A0ABT0M5V9</accession>
<dbReference type="PANTHER" id="PTHR38436">
    <property type="entry name" value="POLYKETIDE CYCLASE SNOAL-LIKE DOMAIN"/>
    <property type="match status" value="1"/>
</dbReference>
<protein>
    <submittedName>
        <fullName evidence="2">Nuclear transport factor 2 family protein</fullName>
    </submittedName>
</protein>
<evidence type="ECO:0000313" key="3">
    <source>
        <dbReference type="Proteomes" id="UP001202550"/>
    </source>
</evidence>
<dbReference type="RefSeq" id="WP_249060909.1">
    <property type="nucleotide sequence ID" value="NZ_JALZWP010000032.1"/>
</dbReference>
<name>A0ABT0M5V9_9RHOB</name>
<feature type="domain" description="SnoaL-like" evidence="1">
    <location>
        <begin position="12"/>
        <end position="107"/>
    </location>
</feature>
<dbReference type="InterPro" id="IPR032710">
    <property type="entry name" value="NTF2-like_dom_sf"/>
</dbReference>
<dbReference type="InterPro" id="IPR037401">
    <property type="entry name" value="SnoaL-like"/>
</dbReference>
<proteinExistence type="predicted"/>
<reference evidence="2 3" key="1">
    <citation type="submission" date="2022-05" db="EMBL/GenBank/DDBJ databases">
        <title>Seasonal and diel survey of microbial diversity of the Tyrrhenian coast.</title>
        <authorList>
            <person name="Gattoni G."/>
            <person name="Corral P."/>
        </authorList>
    </citation>
    <scope>NUCLEOTIDE SEQUENCE [LARGE SCALE GENOMIC DNA]</scope>
    <source>
        <strain evidence="2 3">V10</strain>
    </source>
</reference>
<evidence type="ECO:0000259" key="1">
    <source>
        <dbReference type="Pfam" id="PF12680"/>
    </source>
</evidence>
<gene>
    <name evidence="2" type="ORF">M3N55_16175</name>
</gene>
<organism evidence="2 3">
    <name type="scientific">Roseinatronobacter domitianus</name>
    <dbReference type="NCBI Taxonomy" id="2940293"/>
    <lineage>
        <taxon>Bacteria</taxon>
        <taxon>Pseudomonadati</taxon>
        <taxon>Pseudomonadota</taxon>
        <taxon>Alphaproteobacteria</taxon>
        <taxon>Rhodobacterales</taxon>
        <taxon>Paracoccaceae</taxon>
        <taxon>Roseinatronobacter</taxon>
    </lineage>
</organism>